<feature type="compositionally biased region" description="Basic and acidic residues" evidence="1">
    <location>
        <begin position="84"/>
        <end position="95"/>
    </location>
</feature>
<feature type="compositionally biased region" description="Low complexity" evidence="1">
    <location>
        <begin position="20"/>
        <end position="36"/>
    </location>
</feature>
<reference evidence="2" key="1">
    <citation type="submission" date="2014-09" db="EMBL/GenBank/DDBJ databases">
        <authorList>
            <person name="Magalhaes I.L.F."/>
            <person name="Oliveira U."/>
            <person name="Santos F.R."/>
            <person name="Vidigal T.H.D.A."/>
            <person name="Brescovit A.D."/>
            <person name="Santos A.J."/>
        </authorList>
    </citation>
    <scope>NUCLEOTIDE SEQUENCE</scope>
    <source>
        <tissue evidence="2">Shoot tissue taken approximately 20 cm above the soil surface</tissue>
    </source>
</reference>
<sequence>MSVTALHRDRESLWSRRIRATSAAAASPRSTPLARSTSVRSGQAAASAARPAAPNPLERERSTARRDGAAEAEMAARVASVTRGQRERSRREEAG</sequence>
<organism evidence="2">
    <name type="scientific">Arundo donax</name>
    <name type="common">Giant reed</name>
    <name type="synonym">Donax arundinaceus</name>
    <dbReference type="NCBI Taxonomy" id="35708"/>
    <lineage>
        <taxon>Eukaryota</taxon>
        <taxon>Viridiplantae</taxon>
        <taxon>Streptophyta</taxon>
        <taxon>Embryophyta</taxon>
        <taxon>Tracheophyta</taxon>
        <taxon>Spermatophyta</taxon>
        <taxon>Magnoliopsida</taxon>
        <taxon>Liliopsida</taxon>
        <taxon>Poales</taxon>
        <taxon>Poaceae</taxon>
        <taxon>PACMAD clade</taxon>
        <taxon>Arundinoideae</taxon>
        <taxon>Arundineae</taxon>
        <taxon>Arundo</taxon>
    </lineage>
</organism>
<evidence type="ECO:0000313" key="2">
    <source>
        <dbReference type="EMBL" id="JAE10887.1"/>
    </source>
</evidence>
<dbReference type="EMBL" id="GBRH01187009">
    <property type="protein sequence ID" value="JAE10887.1"/>
    <property type="molecule type" value="Transcribed_RNA"/>
</dbReference>
<protein>
    <submittedName>
        <fullName evidence="2">Uncharacterized protein</fullName>
    </submittedName>
</protein>
<feature type="compositionally biased region" description="Basic and acidic residues" evidence="1">
    <location>
        <begin position="57"/>
        <end position="69"/>
    </location>
</feature>
<accession>A0A0A9FEV0</accession>
<feature type="compositionally biased region" description="Low complexity" evidence="1">
    <location>
        <begin position="44"/>
        <end position="56"/>
    </location>
</feature>
<name>A0A0A9FEV0_ARUDO</name>
<reference evidence="2" key="2">
    <citation type="journal article" date="2015" name="Data Brief">
        <title>Shoot transcriptome of the giant reed, Arundo donax.</title>
        <authorList>
            <person name="Barrero R.A."/>
            <person name="Guerrero F.D."/>
            <person name="Moolhuijzen P."/>
            <person name="Goolsby J.A."/>
            <person name="Tidwell J."/>
            <person name="Bellgard S.E."/>
            <person name="Bellgard M.I."/>
        </authorList>
    </citation>
    <scope>NUCLEOTIDE SEQUENCE</scope>
    <source>
        <tissue evidence="2">Shoot tissue taken approximately 20 cm above the soil surface</tissue>
    </source>
</reference>
<evidence type="ECO:0000256" key="1">
    <source>
        <dbReference type="SAM" id="MobiDB-lite"/>
    </source>
</evidence>
<feature type="region of interest" description="Disordered" evidence="1">
    <location>
        <begin position="20"/>
        <end position="95"/>
    </location>
</feature>
<proteinExistence type="predicted"/>
<dbReference type="AlphaFoldDB" id="A0A0A9FEV0"/>